<evidence type="ECO:0000256" key="1">
    <source>
        <dbReference type="SAM" id="MobiDB-lite"/>
    </source>
</evidence>
<sequence length="110" mass="10927">MRFRTVAASAALVLCAAAGATACSSSPDGSESTRPAGPASSTEAVPLEGMAGKIETGRRQAGPPRMDGQSARDASVCAASAEEIPAECALDLSFTESSVGEPAAEAPDEQ</sequence>
<organism evidence="3 4">
    <name type="scientific">Streptomyces microflavus</name>
    <name type="common">Streptomyces lipmanii</name>
    <dbReference type="NCBI Taxonomy" id="1919"/>
    <lineage>
        <taxon>Bacteria</taxon>
        <taxon>Bacillati</taxon>
        <taxon>Actinomycetota</taxon>
        <taxon>Actinomycetes</taxon>
        <taxon>Kitasatosporales</taxon>
        <taxon>Streptomycetaceae</taxon>
        <taxon>Streptomyces</taxon>
    </lineage>
</organism>
<evidence type="ECO:0000313" key="3">
    <source>
        <dbReference type="EMBL" id="NEB72700.1"/>
    </source>
</evidence>
<accession>A0A6N9VIL3</accession>
<protein>
    <recommendedName>
        <fullName evidence="5">Secreted protein</fullName>
    </recommendedName>
</protein>
<feature type="region of interest" description="Disordered" evidence="1">
    <location>
        <begin position="21"/>
        <end position="77"/>
    </location>
</feature>
<evidence type="ECO:0008006" key="5">
    <source>
        <dbReference type="Google" id="ProtNLM"/>
    </source>
</evidence>
<proteinExistence type="predicted"/>
<dbReference type="AlphaFoldDB" id="A0A6N9VIL3"/>
<reference evidence="3 4" key="1">
    <citation type="submission" date="2020-01" db="EMBL/GenBank/DDBJ databases">
        <title>Insect and environment-associated Actinomycetes.</title>
        <authorList>
            <person name="Currrie C."/>
            <person name="Chevrette M."/>
            <person name="Carlson C."/>
            <person name="Stubbendieck R."/>
            <person name="Wendt-Pienkowski E."/>
        </authorList>
    </citation>
    <scope>NUCLEOTIDE SEQUENCE [LARGE SCALE GENOMIC DNA]</scope>
    <source>
        <strain evidence="3 4">SID14438</strain>
    </source>
</reference>
<comment type="caution">
    <text evidence="3">The sequence shown here is derived from an EMBL/GenBank/DDBJ whole genome shotgun (WGS) entry which is preliminary data.</text>
</comment>
<gene>
    <name evidence="3" type="ORF">G3I39_37340</name>
</gene>
<keyword evidence="2" id="KW-0732">Signal</keyword>
<feature type="compositionally biased region" description="Polar residues" evidence="1">
    <location>
        <begin position="27"/>
        <end position="43"/>
    </location>
</feature>
<feature type="signal peptide" evidence="2">
    <location>
        <begin position="1"/>
        <end position="22"/>
    </location>
</feature>
<evidence type="ECO:0000313" key="4">
    <source>
        <dbReference type="Proteomes" id="UP000471648"/>
    </source>
</evidence>
<dbReference type="EMBL" id="JAAGME010001594">
    <property type="protein sequence ID" value="NEB72700.1"/>
    <property type="molecule type" value="Genomic_DNA"/>
</dbReference>
<dbReference type="PROSITE" id="PS51257">
    <property type="entry name" value="PROKAR_LIPOPROTEIN"/>
    <property type="match status" value="1"/>
</dbReference>
<name>A0A6N9VIL3_STRMI</name>
<dbReference type="RefSeq" id="WP_164359098.1">
    <property type="nucleotide sequence ID" value="NZ_JAAGME010001594.1"/>
</dbReference>
<feature type="chain" id="PRO_5026972732" description="Secreted protein" evidence="2">
    <location>
        <begin position="23"/>
        <end position="110"/>
    </location>
</feature>
<dbReference type="Proteomes" id="UP000471648">
    <property type="component" value="Unassembled WGS sequence"/>
</dbReference>
<evidence type="ECO:0000256" key="2">
    <source>
        <dbReference type="SAM" id="SignalP"/>
    </source>
</evidence>